<evidence type="ECO:0000313" key="1">
    <source>
        <dbReference type="EMBL" id="GME84146.1"/>
    </source>
</evidence>
<gene>
    <name evidence="1" type="ORF">Amon02_000663800</name>
</gene>
<protein>
    <submittedName>
        <fullName evidence="1">Unnamed protein product</fullName>
    </submittedName>
</protein>
<sequence length="77" mass="8893">MHRVPFSSESLAFHTPDWSETYKAVELKSPLFDDDISWFLNDETTVPLNETYVPHLKRKAGGEDDETDAESCFKTLR</sequence>
<keyword evidence="2" id="KW-1185">Reference proteome</keyword>
<organism evidence="1 2">
    <name type="scientific">Ambrosiozyma monospora</name>
    <name type="common">Yeast</name>
    <name type="synonym">Endomycopsis monosporus</name>
    <dbReference type="NCBI Taxonomy" id="43982"/>
    <lineage>
        <taxon>Eukaryota</taxon>
        <taxon>Fungi</taxon>
        <taxon>Dikarya</taxon>
        <taxon>Ascomycota</taxon>
        <taxon>Saccharomycotina</taxon>
        <taxon>Pichiomycetes</taxon>
        <taxon>Pichiales</taxon>
        <taxon>Pichiaceae</taxon>
        <taxon>Ambrosiozyma</taxon>
    </lineage>
</organism>
<proteinExistence type="predicted"/>
<comment type="caution">
    <text evidence="1">The sequence shown here is derived from an EMBL/GenBank/DDBJ whole genome shotgun (WGS) entry which is preliminary data.</text>
</comment>
<dbReference type="Proteomes" id="UP001165064">
    <property type="component" value="Unassembled WGS sequence"/>
</dbReference>
<reference evidence="1" key="1">
    <citation type="submission" date="2023-04" db="EMBL/GenBank/DDBJ databases">
        <title>Ambrosiozyma monospora NBRC 10751.</title>
        <authorList>
            <person name="Ichikawa N."/>
            <person name="Sato H."/>
            <person name="Tonouchi N."/>
        </authorList>
    </citation>
    <scope>NUCLEOTIDE SEQUENCE</scope>
    <source>
        <strain evidence="1">NBRC 10751</strain>
    </source>
</reference>
<name>A0ACB5T9A4_AMBMO</name>
<evidence type="ECO:0000313" key="2">
    <source>
        <dbReference type="Proteomes" id="UP001165064"/>
    </source>
</evidence>
<dbReference type="EMBL" id="BSXS01005291">
    <property type="protein sequence ID" value="GME84146.1"/>
    <property type="molecule type" value="Genomic_DNA"/>
</dbReference>
<accession>A0ACB5T9A4</accession>